<evidence type="ECO:0000313" key="2">
    <source>
        <dbReference type="EMBL" id="EDM78419.1"/>
    </source>
</evidence>
<feature type="region of interest" description="Disordered" evidence="1">
    <location>
        <begin position="97"/>
        <end position="120"/>
    </location>
</feature>
<reference evidence="2 3" key="1">
    <citation type="submission" date="2007-06" db="EMBL/GenBank/DDBJ databases">
        <authorList>
            <person name="Shimkets L."/>
            <person name="Ferriera S."/>
            <person name="Johnson J."/>
            <person name="Kravitz S."/>
            <person name="Beeson K."/>
            <person name="Sutton G."/>
            <person name="Rogers Y.-H."/>
            <person name="Friedman R."/>
            <person name="Frazier M."/>
            <person name="Venter J.C."/>
        </authorList>
    </citation>
    <scope>NUCLEOTIDE SEQUENCE [LARGE SCALE GENOMIC DNA]</scope>
    <source>
        <strain evidence="2 3">SIR-1</strain>
    </source>
</reference>
<dbReference type="Proteomes" id="UP000005801">
    <property type="component" value="Unassembled WGS sequence"/>
</dbReference>
<keyword evidence="3" id="KW-1185">Reference proteome</keyword>
<comment type="caution">
    <text evidence="2">The sequence shown here is derived from an EMBL/GenBank/DDBJ whole genome shotgun (WGS) entry which is preliminary data.</text>
</comment>
<accession>A6G6W6</accession>
<evidence type="ECO:0000256" key="1">
    <source>
        <dbReference type="SAM" id="MobiDB-lite"/>
    </source>
</evidence>
<dbReference type="RefSeq" id="WP_006972462.1">
    <property type="nucleotide sequence ID" value="NZ_ABCS01000031.1"/>
</dbReference>
<dbReference type="AlphaFoldDB" id="A6G6W6"/>
<dbReference type="STRING" id="391625.PPSIR1_06206"/>
<gene>
    <name evidence="2" type="ORF">PPSIR1_06206</name>
</gene>
<organism evidence="2 3">
    <name type="scientific">Plesiocystis pacifica SIR-1</name>
    <dbReference type="NCBI Taxonomy" id="391625"/>
    <lineage>
        <taxon>Bacteria</taxon>
        <taxon>Pseudomonadati</taxon>
        <taxon>Myxococcota</taxon>
        <taxon>Polyangia</taxon>
        <taxon>Nannocystales</taxon>
        <taxon>Nannocystaceae</taxon>
        <taxon>Plesiocystis</taxon>
    </lineage>
</organism>
<proteinExistence type="predicted"/>
<dbReference type="EMBL" id="ABCS01000031">
    <property type="protein sequence ID" value="EDM78419.1"/>
    <property type="molecule type" value="Genomic_DNA"/>
</dbReference>
<protein>
    <submittedName>
        <fullName evidence="2">Uncharacterized protein</fullName>
    </submittedName>
</protein>
<evidence type="ECO:0000313" key="3">
    <source>
        <dbReference type="Proteomes" id="UP000005801"/>
    </source>
</evidence>
<sequence>MMRVMLVWLLVLVALPFGGGPIQRLVAAEVCASACPCEVAESAQSVEDADCEDEDCDDCEDEDCEDCDDCDGCCGARTIALVDFHRLASRDLLARSTADPPAPEAAGRRQLIDVFRPPQA</sequence>
<name>A6G6W6_9BACT</name>